<evidence type="ECO:0000313" key="6">
    <source>
        <dbReference type="Proteomes" id="UP000266172"/>
    </source>
</evidence>
<dbReference type="SMART" id="SM00382">
    <property type="entry name" value="AAA"/>
    <property type="match status" value="1"/>
</dbReference>
<dbReference type="Proteomes" id="UP000266172">
    <property type="component" value="Unassembled WGS sequence"/>
</dbReference>
<dbReference type="Gene3D" id="1.25.40.10">
    <property type="entry name" value="Tetratricopeptide repeat domain"/>
    <property type="match status" value="1"/>
</dbReference>
<accession>A0A395V7G2</accession>
<sequence length="940" mass="103826">MDKYEYKLKLDQMKSFTAENNYKAAAEIADTINWHKIKNVNALIKAGEIYENVGRYEESRDILLMAYDRSPIGRMIIYRLAEVAIKMGNCEEARDYYQEFVEIAPHDNLKYVLRYEISKAEGADLQTLIGILEELKEQEYSEEWAFELACLYHKAGMSEKCIDACDELILWFGDGPYVERALELKMLYQPLTRQQEEKYRQFRLKKEGVVEVRPEDDLESGEIVSEPVQIPKVKLSPERFNTQNLQDELRKNMVQIMEATDKEKVEDSMDTIKKLVEEIPYLQIPKEEPLPQDTIEMPHIETDAEIDNSLKSNFKELLAEDYDGQISMYVPDKGATEPQVTGQMSIDEVLADWEKTRRAAETALEEAKQRKLESAKARALQEAGDIMERLVDVIPKLDSGLTPKDLLDEEYLGGQPIADDKAAEMVANMNQILQQEIDRLSSENARMDEQLAAASAAEAAGVAEPQEALQPEEADLRGNGITELTQSPYEMEPGAEQFAPEAAYEPQTDAVYGAETEPVYAPEADAVYEPQTGAVYEPQTDAVVSETEQADAAGSYGGIAEPEIPGSYTEETDPDTFTLGADVQALLAEEAVAKDTAQPQAAEEPEDTDDAAGMEEPDTAALGADIQALMEEQKIQPEDEELPKAEKSGGKLAGGGHPKSGASKAKAADDVLPKIEEPEEEGHQAITRLSKEQREIFTYFVPIKGMEQQLCQALTGAAARLSSGKTASTGNMIIQGGQGSGKTVLATSMIKALQKEVGKPNGKIGKIEASVLNQKDVAALLKKVAGGCLIIEKAGAISRETAVKLGTLLDSDNSGLFVIMEDTRRGIEKALSRDAGFAARFSEKINIPIFTSDELVAFARSYANELGYTIDEMGVLALYNSISNIQKLDQATTLTEVKDIVDEAIAHAERGGLKKAFSIITSRRYDDDDYVILHEKDFGF</sequence>
<dbReference type="InterPro" id="IPR011990">
    <property type="entry name" value="TPR-like_helical_dom_sf"/>
</dbReference>
<feature type="region of interest" description="Disordered" evidence="3">
    <location>
        <begin position="637"/>
        <end position="665"/>
    </location>
</feature>
<feature type="region of interest" description="Disordered" evidence="3">
    <location>
        <begin position="593"/>
        <end position="614"/>
    </location>
</feature>
<evidence type="ECO:0000313" key="5">
    <source>
        <dbReference type="EMBL" id="RGS38361.1"/>
    </source>
</evidence>
<dbReference type="PROSITE" id="PS50005">
    <property type="entry name" value="TPR"/>
    <property type="match status" value="1"/>
</dbReference>
<dbReference type="SUPFAM" id="SSF52540">
    <property type="entry name" value="P-loop containing nucleoside triphosphate hydrolases"/>
    <property type="match status" value="1"/>
</dbReference>
<evidence type="ECO:0000256" key="3">
    <source>
        <dbReference type="SAM" id="MobiDB-lite"/>
    </source>
</evidence>
<feature type="compositionally biased region" description="Acidic residues" evidence="3">
    <location>
        <begin position="603"/>
        <end position="614"/>
    </location>
</feature>
<dbReference type="InterPro" id="IPR027417">
    <property type="entry name" value="P-loop_NTPase"/>
</dbReference>
<dbReference type="SUPFAM" id="SSF48452">
    <property type="entry name" value="TPR-like"/>
    <property type="match status" value="1"/>
</dbReference>
<dbReference type="Gene3D" id="3.40.50.300">
    <property type="entry name" value="P-loop containing nucleotide triphosphate hydrolases"/>
    <property type="match status" value="1"/>
</dbReference>
<organism evidence="5 6">
    <name type="scientific">Roseburia hominis</name>
    <dbReference type="NCBI Taxonomy" id="301301"/>
    <lineage>
        <taxon>Bacteria</taxon>
        <taxon>Bacillati</taxon>
        <taxon>Bacillota</taxon>
        <taxon>Clostridia</taxon>
        <taxon>Lachnospirales</taxon>
        <taxon>Lachnospiraceae</taxon>
        <taxon>Roseburia</taxon>
    </lineage>
</organism>
<evidence type="ECO:0000256" key="2">
    <source>
        <dbReference type="SAM" id="Coils"/>
    </source>
</evidence>
<evidence type="ECO:0000259" key="4">
    <source>
        <dbReference type="SMART" id="SM00382"/>
    </source>
</evidence>
<name>A0A395V7G2_9FIRM</name>
<feature type="region of interest" description="Disordered" evidence="3">
    <location>
        <begin position="549"/>
        <end position="575"/>
    </location>
</feature>
<dbReference type="InterPro" id="IPR003593">
    <property type="entry name" value="AAA+_ATPase"/>
</dbReference>
<feature type="compositionally biased region" description="Basic and acidic residues" evidence="3">
    <location>
        <begin position="637"/>
        <end position="649"/>
    </location>
</feature>
<protein>
    <recommendedName>
        <fullName evidence="4">AAA+ ATPase domain-containing protein</fullName>
    </recommendedName>
</protein>
<dbReference type="RefSeq" id="WP_118097866.1">
    <property type="nucleotide sequence ID" value="NZ_QRVL01000012.1"/>
</dbReference>
<evidence type="ECO:0000256" key="1">
    <source>
        <dbReference type="PROSITE-ProRule" id="PRU00339"/>
    </source>
</evidence>
<dbReference type="AlphaFoldDB" id="A0A395V7G2"/>
<dbReference type="InterPro" id="IPR019734">
    <property type="entry name" value="TPR_rpt"/>
</dbReference>
<comment type="caution">
    <text evidence="5">The sequence shown here is derived from an EMBL/GenBank/DDBJ whole genome shotgun (WGS) entry which is preliminary data.</text>
</comment>
<feature type="domain" description="AAA+ ATPase" evidence="4">
    <location>
        <begin position="728"/>
        <end position="851"/>
    </location>
</feature>
<keyword evidence="2" id="KW-0175">Coiled coil</keyword>
<dbReference type="EMBL" id="QRVL01000012">
    <property type="protein sequence ID" value="RGS38361.1"/>
    <property type="molecule type" value="Genomic_DNA"/>
</dbReference>
<feature type="repeat" description="TPR" evidence="1">
    <location>
        <begin position="74"/>
        <end position="107"/>
    </location>
</feature>
<gene>
    <name evidence="5" type="ORF">DWX93_12590</name>
</gene>
<feature type="coiled-coil region" evidence="2">
    <location>
        <begin position="423"/>
        <end position="457"/>
    </location>
</feature>
<keyword evidence="1" id="KW-0802">TPR repeat</keyword>
<dbReference type="Pfam" id="PF13174">
    <property type="entry name" value="TPR_6"/>
    <property type="match status" value="1"/>
</dbReference>
<reference evidence="5 6" key="1">
    <citation type="submission" date="2018-08" db="EMBL/GenBank/DDBJ databases">
        <title>A genome reference for cultivated species of the human gut microbiota.</title>
        <authorList>
            <person name="Zou Y."/>
            <person name="Xue W."/>
            <person name="Luo G."/>
        </authorList>
    </citation>
    <scope>NUCLEOTIDE SEQUENCE [LARGE SCALE GENOMIC DNA]</scope>
    <source>
        <strain evidence="5 6">AF22-12AC</strain>
    </source>
</reference>
<proteinExistence type="predicted"/>